<feature type="domain" description="4Fe4S-binding SPASM" evidence="8">
    <location>
        <begin position="347"/>
        <end position="407"/>
    </location>
</feature>
<comment type="cofactor">
    <cofactor evidence="1">
        <name>[4Fe-4S] cluster</name>
        <dbReference type="ChEBI" id="CHEBI:49883"/>
    </cofactor>
</comment>
<comment type="caution">
    <text evidence="9">The sequence shown here is derived from an EMBL/GenBank/DDBJ whole genome shotgun (WGS) entry which is preliminary data.</text>
</comment>
<dbReference type="Gene3D" id="3.20.20.70">
    <property type="entry name" value="Aldolase class I"/>
    <property type="match status" value="1"/>
</dbReference>
<evidence type="ECO:0000256" key="1">
    <source>
        <dbReference type="ARBA" id="ARBA00001966"/>
    </source>
</evidence>
<evidence type="ECO:0000259" key="7">
    <source>
        <dbReference type="Pfam" id="PF04055"/>
    </source>
</evidence>
<dbReference type="SFLD" id="SFLDG01067">
    <property type="entry name" value="SPASM/twitch_domain_containing"/>
    <property type="match status" value="1"/>
</dbReference>
<dbReference type="Pfam" id="PF04055">
    <property type="entry name" value="Radical_SAM"/>
    <property type="match status" value="1"/>
</dbReference>
<evidence type="ECO:0000256" key="4">
    <source>
        <dbReference type="ARBA" id="ARBA00022723"/>
    </source>
</evidence>
<dbReference type="InterPro" id="IPR023885">
    <property type="entry name" value="4Fe4S-binding_SPASM_dom"/>
</dbReference>
<evidence type="ECO:0000259" key="8">
    <source>
        <dbReference type="Pfam" id="PF13186"/>
    </source>
</evidence>
<dbReference type="SFLD" id="SFLDS00029">
    <property type="entry name" value="Radical_SAM"/>
    <property type="match status" value="1"/>
</dbReference>
<dbReference type="Pfam" id="PF13186">
    <property type="entry name" value="SPASM"/>
    <property type="match status" value="1"/>
</dbReference>
<dbReference type="CDD" id="cd01335">
    <property type="entry name" value="Radical_SAM"/>
    <property type="match status" value="1"/>
</dbReference>
<keyword evidence="6" id="KW-0411">Iron-sulfur</keyword>
<accession>A0ABV6Q267</accession>
<name>A0ABV6Q267_9DEIN</name>
<reference evidence="9 10" key="1">
    <citation type="submission" date="2024-09" db="EMBL/GenBank/DDBJ databases">
        <authorList>
            <person name="Sun Q."/>
            <person name="Mori K."/>
        </authorList>
    </citation>
    <scope>NUCLEOTIDE SEQUENCE [LARGE SCALE GENOMIC DNA]</scope>
    <source>
        <strain evidence="9 10">NCAIM B.02340</strain>
    </source>
</reference>
<organism evidence="9 10">
    <name type="scientific">Thermus composti</name>
    <dbReference type="NCBI Taxonomy" id="532059"/>
    <lineage>
        <taxon>Bacteria</taxon>
        <taxon>Thermotogati</taxon>
        <taxon>Deinococcota</taxon>
        <taxon>Deinococci</taxon>
        <taxon>Thermales</taxon>
        <taxon>Thermaceae</taxon>
        <taxon>Thermus</taxon>
    </lineage>
</organism>
<dbReference type="InterPro" id="IPR007197">
    <property type="entry name" value="rSAM"/>
</dbReference>
<evidence type="ECO:0000313" key="10">
    <source>
        <dbReference type="Proteomes" id="UP001589830"/>
    </source>
</evidence>
<keyword evidence="3" id="KW-0949">S-adenosyl-L-methionine</keyword>
<evidence type="ECO:0000256" key="3">
    <source>
        <dbReference type="ARBA" id="ARBA00022691"/>
    </source>
</evidence>
<dbReference type="InterPro" id="IPR058240">
    <property type="entry name" value="rSAM_sf"/>
</dbReference>
<dbReference type="Proteomes" id="UP001589830">
    <property type="component" value="Unassembled WGS sequence"/>
</dbReference>
<evidence type="ECO:0000313" key="9">
    <source>
        <dbReference type="EMBL" id="MFC0596207.1"/>
    </source>
</evidence>
<keyword evidence="5" id="KW-0408">Iron</keyword>
<proteinExistence type="predicted"/>
<gene>
    <name evidence="9" type="ORF">ACFFFP_08535</name>
</gene>
<feature type="domain" description="Radical SAM core" evidence="7">
    <location>
        <begin position="109"/>
        <end position="247"/>
    </location>
</feature>
<evidence type="ECO:0000256" key="2">
    <source>
        <dbReference type="ARBA" id="ARBA00022485"/>
    </source>
</evidence>
<dbReference type="RefSeq" id="WP_229906133.1">
    <property type="nucleotide sequence ID" value="NZ_BMPJ01000019.1"/>
</dbReference>
<dbReference type="PANTHER" id="PTHR43787">
    <property type="entry name" value="FEMO COFACTOR BIOSYNTHESIS PROTEIN NIFB-RELATED"/>
    <property type="match status" value="1"/>
</dbReference>
<dbReference type="InterPro" id="IPR013785">
    <property type="entry name" value="Aldolase_TIM"/>
</dbReference>
<evidence type="ECO:0000256" key="6">
    <source>
        <dbReference type="ARBA" id="ARBA00023014"/>
    </source>
</evidence>
<dbReference type="NCBIfam" id="TIGR04085">
    <property type="entry name" value="rSAM_more_4Fe4S"/>
    <property type="match status" value="1"/>
</dbReference>
<keyword evidence="10" id="KW-1185">Reference proteome</keyword>
<sequence>MEGEPIPLQVPQAKRYRPSRYNHFHTLPTGERLAYNSISNALAVLDQEGIERYKRLAQGLPPEPGHPVDEGLIEGFFIVPEGFDELAYLKTAHLRARYDSSHLSLTIAPTIACNFACDYCFEKHRPGKMGQAVQAKLLELLKAKAPKLKSFAVTWYGGEPTLAWDVVRNLSQGFLDICEAHRVAYTASLITNGYLLDEEKIADMVRYRIRLVQITLDGDQPYHDERRVLHSGKGTFERILKNLRLFLNQPLFVHLRVNVDARNRKGVYGLLERLAEEGLGGQENLKVYFAPVTATTAPSHGVQGFCFSRKDFAQLEPGFYEYAEKLGLATIPYPSPSLGGCIAAYPEGFVVEPDGTLQKCWDTVGQPEFAVGNILDYDLEKIAQHPGYQRWMAWDPFSSELACSRCT</sequence>
<keyword evidence="2" id="KW-0004">4Fe-4S</keyword>
<evidence type="ECO:0000256" key="5">
    <source>
        <dbReference type="ARBA" id="ARBA00023004"/>
    </source>
</evidence>
<dbReference type="EMBL" id="JBHLTW010000037">
    <property type="protein sequence ID" value="MFC0596207.1"/>
    <property type="molecule type" value="Genomic_DNA"/>
</dbReference>
<protein>
    <submittedName>
        <fullName evidence="9">Radical SAM/SPASM domain-containing protein</fullName>
    </submittedName>
</protein>
<dbReference type="SUPFAM" id="SSF102114">
    <property type="entry name" value="Radical SAM enzymes"/>
    <property type="match status" value="1"/>
</dbReference>
<keyword evidence="4" id="KW-0479">Metal-binding</keyword>
<dbReference type="PANTHER" id="PTHR43787:SF3">
    <property type="entry name" value="ARYLSULFATASE REGULATORY PROTEIN"/>
    <property type="match status" value="1"/>
</dbReference>